<dbReference type="EMBL" id="JASCZI010000050">
    <property type="protein sequence ID" value="MED6107767.1"/>
    <property type="molecule type" value="Genomic_DNA"/>
</dbReference>
<protein>
    <submittedName>
        <fullName evidence="2">Uncharacterized protein</fullName>
    </submittedName>
</protein>
<evidence type="ECO:0000256" key="1">
    <source>
        <dbReference type="SAM" id="MobiDB-lite"/>
    </source>
</evidence>
<feature type="region of interest" description="Disordered" evidence="1">
    <location>
        <begin position="77"/>
        <end position="99"/>
    </location>
</feature>
<sequence>MVPHMSYYDIVVLPSSLVDDEHYCAVTGGDGRVENGVANEVPITSDLLFELELMTLLTETNVLNKCKKNVLSVTTRLPMMPTKTPSARGDDGGELLDGRMRGNWLMGRRGRQG</sequence>
<evidence type="ECO:0000313" key="2">
    <source>
        <dbReference type="EMBL" id="MED6107767.1"/>
    </source>
</evidence>
<accession>A0ABU6Q7D7</accession>
<comment type="caution">
    <text evidence="2">The sequence shown here is derived from an EMBL/GenBank/DDBJ whole genome shotgun (WGS) entry which is preliminary data.</text>
</comment>
<name>A0ABU6Q7D7_9FABA</name>
<evidence type="ECO:0000313" key="3">
    <source>
        <dbReference type="Proteomes" id="UP001341840"/>
    </source>
</evidence>
<organism evidence="2 3">
    <name type="scientific">Stylosanthes scabra</name>
    <dbReference type="NCBI Taxonomy" id="79078"/>
    <lineage>
        <taxon>Eukaryota</taxon>
        <taxon>Viridiplantae</taxon>
        <taxon>Streptophyta</taxon>
        <taxon>Embryophyta</taxon>
        <taxon>Tracheophyta</taxon>
        <taxon>Spermatophyta</taxon>
        <taxon>Magnoliopsida</taxon>
        <taxon>eudicotyledons</taxon>
        <taxon>Gunneridae</taxon>
        <taxon>Pentapetalae</taxon>
        <taxon>rosids</taxon>
        <taxon>fabids</taxon>
        <taxon>Fabales</taxon>
        <taxon>Fabaceae</taxon>
        <taxon>Papilionoideae</taxon>
        <taxon>50 kb inversion clade</taxon>
        <taxon>dalbergioids sensu lato</taxon>
        <taxon>Dalbergieae</taxon>
        <taxon>Pterocarpus clade</taxon>
        <taxon>Stylosanthes</taxon>
    </lineage>
</organism>
<gene>
    <name evidence="2" type="ORF">PIB30_017259</name>
</gene>
<dbReference type="Proteomes" id="UP001341840">
    <property type="component" value="Unassembled WGS sequence"/>
</dbReference>
<feature type="compositionally biased region" description="Basic and acidic residues" evidence="1">
    <location>
        <begin position="88"/>
        <end position="99"/>
    </location>
</feature>
<reference evidence="2 3" key="1">
    <citation type="journal article" date="2023" name="Plants (Basel)">
        <title>Bridging the Gap: Combining Genomics and Transcriptomics Approaches to Understand Stylosanthes scabra, an Orphan Legume from the Brazilian Caatinga.</title>
        <authorList>
            <person name="Ferreira-Neto J.R.C."/>
            <person name="da Silva M.D."/>
            <person name="Binneck E."/>
            <person name="de Melo N.F."/>
            <person name="da Silva R.H."/>
            <person name="de Melo A.L.T.M."/>
            <person name="Pandolfi V."/>
            <person name="Bustamante F.O."/>
            <person name="Brasileiro-Vidal A.C."/>
            <person name="Benko-Iseppon A.M."/>
        </authorList>
    </citation>
    <scope>NUCLEOTIDE SEQUENCE [LARGE SCALE GENOMIC DNA]</scope>
    <source>
        <tissue evidence="2">Leaves</tissue>
    </source>
</reference>
<keyword evidence="3" id="KW-1185">Reference proteome</keyword>
<proteinExistence type="predicted"/>